<evidence type="ECO:0000313" key="3">
    <source>
        <dbReference type="Proteomes" id="UP000713479"/>
    </source>
</evidence>
<sequence length="158" mass="18870">MPLKRGRPKKSDKKANKNLEKRKKLKQQIDENKEKIRKYKAKIKEHLDYKETIKKIFRAKSLKTAMKYFNQLNDKLEELPPIIKDFIKKLSKKINKALNYLNDKNMPKTNNLVELLFKVTFPGKIKRIYRTYAGAITQIKIDDLKWIEQNVLKNPVKK</sequence>
<name>A0A8T3VRW4_9EURY</name>
<feature type="compositionally biased region" description="Basic residues" evidence="1">
    <location>
        <begin position="1"/>
        <end position="12"/>
    </location>
</feature>
<proteinExistence type="predicted"/>
<comment type="caution">
    <text evidence="2">The sequence shown here is derived from an EMBL/GenBank/DDBJ whole genome shotgun (WGS) entry which is preliminary data.</text>
</comment>
<organism evidence="2 3">
    <name type="scientific">Methanobrevibacter millerae</name>
    <dbReference type="NCBI Taxonomy" id="230361"/>
    <lineage>
        <taxon>Archaea</taxon>
        <taxon>Methanobacteriati</taxon>
        <taxon>Methanobacteriota</taxon>
        <taxon>Methanomada group</taxon>
        <taxon>Methanobacteria</taxon>
        <taxon>Methanobacteriales</taxon>
        <taxon>Methanobacteriaceae</taxon>
        <taxon>Methanobrevibacter</taxon>
    </lineage>
</organism>
<reference evidence="2" key="1">
    <citation type="submission" date="2019-04" db="EMBL/GenBank/DDBJ databases">
        <title>Evolution of Biomass-Degrading Anaerobic Consortia Revealed by Metagenomics.</title>
        <authorList>
            <person name="Peng X."/>
        </authorList>
    </citation>
    <scope>NUCLEOTIDE SEQUENCE</scope>
    <source>
        <strain evidence="2">SIG13</strain>
    </source>
</reference>
<accession>A0A8T3VRW4</accession>
<dbReference type="Proteomes" id="UP000713479">
    <property type="component" value="Unassembled WGS sequence"/>
</dbReference>
<feature type="region of interest" description="Disordered" evidence="1">
    <location>
        <begin position="1"/>
        <end position="31"/>
    </location>
</feature>
<dbReference type="AlphaFoldDB" id="A0A8T3VRW4"/>
<dbReference type="EMBL" id="SUTF01000004">
    <property type="protein sequence ID" value="MBE6510329.1"/>
    <property type="molecule type" value="Genomic_DNA"/>
</dbReference>
<evidence type="ECO:0000313" key="2">
    <source>
        <dbReference type="EMBL" id="MBE6510329.1"/>
    </source>
</evidence>
<gene>
    <name evidence="2" type="ORF">E7Z74_03560</name>
</gene>
<protein>
    <submittedName>
        <fullName evidence="2">DUF342 domain-containing protein</fullName>
    </submittedName>
</protein>
<evidence type="ECO:0000256" key="1">
    <source>
        <dbReference type="SAM" id="MobiDB-lite"/>
    </source>
</evidence>